<comment type="caution">
    <text evidence="1">The sequence shown here is derived from an EMBL/GenBank/DDBJ whole genome shotgun (WGS) entry which is preliminary data.</text>
</comment>
<proteinExistence type="predicted"/>
<dbReference type="GeneID" id="73381589"/>
<accession>A0AAI9SV24</accession>
<sequence length="612" mass="72321">MNSANSTISIVKRSVKLVEPLIQNKSGVKKDLEKTKPCLKPVYIKRQNRFTDEELEKFKSTLRLLDRQRLQEFLGPLNIADLKTLGKRETYDCETASKNWQVKNFQKNFQSQSIVYEETQIFKKLIKYLVDLTPSNLKQVNNEVRLNHIMEKQVFKQRLRVDNFHEITQFPDPITKKNFEEYIYNLTHIRHHFLLSSSLKSGIIPLILLYTHNLANEKFAPYRSTTTFNHLIKYFGIDKNQNLLAREILLVMRKDGHHANQETIDNLLRMCKTHSHIRSISSTFSVVLKYLKLSDTLGIDVTLDTWTRVYDTIRSPQLKEYFLKVLQGEQIPMTRGLVMRVLDDYMETTNDTEKVIHFIENDLNFKNWRCDNKVVHKIVEHRCRHGYIPEIGNNDDYSLLSLLYGLAKNKSLTFKSKLMFEKYCKFTETHCPQLINIYKVIIRQLIDDFRDLRNIPLVNFLIRGLVHDATQSIGLPVEYYQYDSSAKTIPENYKMISNIVKSRLFNFQALIDVINSKKVIEIREPWTLLSDNEIVQWEKLKKSNNKWDGFIEEQTKYLPKQELELAADKIRTRARKTRQKNQIERLSMSDGAYLRKVMLERGLIKETNELFY</sequence>
<dbReference type="EMBL" id="JAHUZD010000132">
    <property type="protein sequence ID" value="KAI3403239.2"/>
    <property type="molecule type" value="Genomic_DNA"/>
</dbReference>
<name>A0AAI9SV24_9ASCO</name>
<protein>
    <submittedName>
        <fullName evidence="1">AEP3</fullName>
    </submittedName>
</protein>
<dbReference type="AlphaFoldDB" id="A0AAI9SV24"/>
<gene>
    <name evidence="1" type="ORF">KGF56_003974</name>
</gene>
<evidence type="ECO:0000313" key="2">
    <source>
        <dbReference type="Proteomes" id="UP001202479"/>
    </source>
</evidence>
<evidence type="ECO:0000313" key="1">
    <source>
        <dbReference type="EMBL" id="KAI3403239.2"/>
    </source>
</evidence>
<dbReference type="Proteomes" id="UP001202479">
    <property type="component" value="Unassembled WGS sequence"/>
</dbReference>
<dbReference type="RefSeq" id="XP_049178986.1">
    <property type="nucleotide sequence ID" value="XM_049325364.1"/>
</dbReference>
<keyword evidence="2" id="KW-1185">Reference proteome</keyword>
<organism evidence="1 2">
    <name type="scientific">Candida oxycetoniae</name>
    <dbReference type="NCBI Taxonomy" id="497107"/>
    <lineage>
        <taxon>Eukaryota</taxon>
        <taxon>Fungi</taxon>
        <taxon>Dikarya</taxon>
        <taxon>Ascomycota</taxon>
        <taxon>Saccharomycotina</taxon>
        <taxon>Pichiomycetes</taxon>
        <taxon>Debaryomycetaceae</taxon>
        <taxon>Candida/Lodderomyces clade</taxon>
        <taxon>Candida</taxon>
    </lineage>
</organism>
<reference evidence="1" key="1">
    <citation type="journal article" date="2022" name="DNA Res.">
        <title>Genome analysis of five recently described species of the CUG-Ser clade uncovers Candida theae as a new hybrid lineage with pathogenic potential in the Candida parapsilosis species complex.</title>
        <authorList>
            <person name="Mixao V."/>
            <person name="Del Olmo V."/>
            <person name="Hegedusova E."/>
            <person name="Saus E."/>
            <person name="Pryszcz L."/>
            <person name="Cillingova A."/>
            <person name="Nosek J."/>
            <person name="Gabaldon T."/>
        </authorList>
    </citation>
    <scope>NUCLEOTIDE SEQUENCE</scope>
    <source>
        <strain evidence="1">CBS 10844</strain>
    </source>
</reference>